<feature type="compositionally biased region" description="Polar residues" evidence="2">
    <location>
        <begin position="946"/>
        <end position="962"/>
    </location>
</feature>
<feature type="compositionally biased region" description="Polar residues" evidence="2">
    <location>
        <begin position="1583"/>
        <end position="1597"/>
    </location>
</feature>
<evidence type="ECO:0000256" key="1">
    <source>
        <dbReference type="PROSITE-ProRule" id="PRU00023"/>
    </source>
</evidence>
<feature type="region of interest" description="Disordered" evidence="2">
    <location>
        <begin position="1186"/>
        <end position="1244"/>
    </location>
</feature>
<feature type="compositionally biased region" description="Basic and acidic residues" evidence="2">
    <location>
        <begin position="966"/>
        <end position="992"/>
    </location>
</feature>
<dbReference type="SMART" id="SM00248">
    <property type="entry name" value="ANK"/>
    <property type="match status" value="5"/>
</dbReference>
<feature type="domain" description="DUF7593" evidence="3">
    <location>
        <begin position="1276"/>
        <end position="1434"/>
    </location>
</feature>
<feature type="region of interest" description="Disordered" evidence="2">
    <location>
        <begin position="1"/>
        <end position="354"/>
    </location>
</feature>
<dbReference type="Gene3D" id="1.25.40.20">
    <property type="entry name" value="Ankyrin repeat-containing domain"/>
    <property type="match status" value="2"/>
</dbReference>
<feature type="compositionally biased region" description="Basic and acidic residues" evidence="2">
    <location>
        <begin position="113"/>
        <end position="142"/>
    </location>
</feature>
<proteinExistence type="predicted"/>
<keyword evidence="6" id="KW-1185">Reference proteome</keyword>
<protein>
    <submittedName>
        <fullName evidence="5">Hos4 protein</fullName>
    </submittedName>
</protein>
<feature type="compositionally biased region" description="Basic and acidic residues" evidence="2">
    <location>
        <begin position="909"/>
        <end position="930"/>
    </location>
</feature>
<feature type="compositionally biased region" description="Basic and acidic residues" evidence="2">
    <location>
        <begin position="259"/>
        <end position="274"/>
    </location>
</feature>
<feature type="compositionally biased region" description="Polar residues" evidence="2">
    <location>
        <begin position="834"/>
        <end position="847"/>
    </location>
</feature>
<dbReference type="InterPro" id="IPR053210">
    <property type="entry name" value="ANKRD12"/>
</dbReference>
<accession>A0A420Y8I5</accession>
<feature type="region of interest" description="Disordered" evidence="2">
    <location>
        <begin position="1493"/>
        <end position="1523"/>
    </location>
</feature>
<feature type="region of interest" description="Disordered" evidence="2">
    <location>
        <begin position="696"/>
        <end position="1159"/>
    </location>
</feature>
<dbReference type="PANTHER" id="PTHR24149">
    <property type="entry name" value="ANKYRIN REPEAT DOMAIN-CONTAINING PROTEIN 12"/>
    <property type="match status" value="1"/>
</dbReference>
<feature type="compositionally biased region" description="Basic and acidic residues" evidence="2">
    <location>
        <begin position="849"/>
        <end position="887"/>
    </location>
</feature>
<dbReference type="InterPro" id="IPR056485">
    <property type="entry name" value="ARM_KRIT1"/>
</dbReference>
<dbReference type="PROSITE" id="PS50088">
    <property type="entry name" value="ANK_REPEAT"/>
    <property type="match status" value="2"/>
</dbReference>
<reference evidence="5 6" key="1">
    <citation type="submission" date="2018-08" db="EMBL/GenBank/DDBJ databases">
        <title>Draft genome of the lignicolous fungus Coniochaeta pulveracea.</title>
        <authorList>
            <person name="Borstlap C.J."/>
            <person name="De Witt R.N."/>
            <person name="Botha A."/>
            <person name="Volschenk H."/>
        </authorList>
    </citation>
    <scope>NUCLEOTIDE SEQUENCE [LARGE SCALE GENOMIC DNA]</scope>
    <source>
        <strain evidence="5 6">CAB683</strain>
    </source>
</reference>
<feature type="compositionally biased region" description="Polar residues" evidence="2">
    <location>
        <begin position="299"/>
        <end position="308"/>
    </location>
</feature>
<feature type="compositionally biased region" description="Basic and acidic residues" evidence="2">
    <location>
        <begin position="770"/>
        <end position="784"/>
    </location>
</feature>
<dbReference type="InterPro" id="IPR002110">
    <property type="entry name" value="Ankyrin_rpt"/>
</dbReference>
<dbReference type="GO" id="GO:0005654">
    <property type="term" value="C:nucleoplasm"/>
    <property type="evidence" value="ECO:0007669"/>
    <property type="project" value="TreeGrafter"/>
</dbReference>
<dbReference type="InterPro" id="IPR036770">
    <property type="entry name" value="Ankyrin_rpt-contain_sf"/>
</dbReference>
<dbReference type="Pfam" id="PF24521">
    <property type="entry name" value="Ank_KRIT1"/>
    <property type="match status" value="1"/>
</dbReference>
<feature type="repeat" description="ANK" evidence="1">
    <location>
        <begin position="407"/>
        <end position="439"/>
    </location>
</feature>
<dbReference type="Pfam" id="PF24513">
    <property type="entry name" value="DUF7593"/>
    <property type="match status" value="1"/>
</dbReference>
<dbReference type="PANTHER" id="PTHR24149:SF14">
    <property type="entry name" value="ANKYRIN REPEAT DOMAIN 12"/>
    <property type="match status" value="1"/>
</dbReference>
<dbReference type="Pfam" id="PF12796">
    <property type="entry name" value="Ank_2"/>
    <property type="match status" value="1"/>
</dbReference>
<dbReference type="Proteomes" id="UP000275385">
    <property type="component" value="Unassembled WGS sequence"/>
</dbReference>
<feature type="compositionally biased region" description="Basic and acidic residues" evidence="2">
    <location>
        <begin position="696"/>
        <end position="715"/>
    </location>
</feature>
<comment type="caution">
    <text evidence="5">The sequence shown here is derived from an EMBL/GenBank/DDBJ whole genome shotgun (WGS) entry which is preliminary data.</text>
</comment>
<feature type="compositionally biased region" description="Basic and acidic residues" evidence="2">
    <location>
        <begin position="820"/>
        <end position="832"/>
    </location>
</feature>
<feature type="compositionally biased region" description="Basic and acidic residues" evidence="2">
    <location>
        <begin position="159"/>
        <end position="171"/>
    </location>
</feature>
<evidence type="ECO:0000313" key="5">
    <source>
        <dbReference type="EMBL" id="RKU44185.1"/>
    </source>
</evidence>
<name>A0A420Y8I5_9PEZI</name>
<feature type="repeat" description="ANK" evidence="1">
    <location>
        <begin position="440"/>
        <end position="472"/>
    </location>
</feature>
<dbReference type="SUPFAM" id="SSF48403">
    <property type="entry name" value="Ankyrin repeat"/>
    <property type="match status" value="1"/>
</dbReference>
<feature type="domain" description="KRIT1 ARM-repeats" evidence="4">
    <location>
        <begin position="547"/>
        <end position="695"/>
    </location>
</feature>
<evidence type="ECO:0000313" key="6">
    <source>
        <dbReference type="Proteomes" id="UP000275385"/>
    </source>
</evidence>
<feature type="compositionally biased region" description="Basic and acidic residues" evidence="2">
    <location>
        <begin position="211"/>
        <end position="222"/>
    </location>
</feature>
<dbReference type="STRING" id="177199.A0A420Y8I5"/>
<gene>
    <name evidence="5" type="primary">HOS4</name>
    <name evidence="5" type="ORF">DL546_007208</name>
</gene>
<feature type="compositionally biased region" description="Basic and acidic residues" evidence="2">
    <location>
        <begin position="999"/>
        <end position="1036"/>
    </location>
</feature>
<keyword evidence="1" id="KW-0040">ANK repeat</keyword>
<feature type="compositionally biased region" description="Polar residues" evidence="2">
    <location>
        <begin position="275"/>
        <end position="291"/>
    </location>
</feature>
<dbReference type="EMBL" id="QVQW01000034">
    <property type="protein sequence ID" value="RKU44185.1"/>
    <property type="molecule type" value="Genomic_DNA"/>
</dbReference>
<evidence type="ECO:0000259" key="4">
    <source>
        <dbReference type="Pfam" id="PF24521"/>
    </source>
</evidence>
<feature type="compositionally biased region" description="Basic and acidic residues" evidence="2">
    <location>
        <begin position="507"/>
        <end position="530"/>
    </location>
</feature>
<feature type="region of interest" description="Disordered" evidence="2">
    <location>
        <begin position="1536"/>
        <end position="1599"/>
    </location>
</feature>
<evidence type="ECO:0000259" key="3">
    <source>
        <dbReference type="Pfam" id="PF24513"/>
    </source>
</evidence>
<organism evidence="5 6">
    <name type="scientific">Coniochaeta pulveracea</name>
    <dbReference type="NCBI Taxonomy" id="177199"/>
    <lineage>
        <taxon>Eukaryota</taxon>
        <taxon>Fungi</taxon>
        <taxon>Dikarya</taxon>
        <taxon>Ascomycota</taxon>
        <taxon>Pezizomycotina</taxon>
        <taxon>Sordariomycetes</taxon>
        <taxon>Sordariomycetidae</taxon>
        <taxon>Coniochaetales</taxon>
        <taxon>Coniochaetaceae</taxon>
        <taxon>Coniochaeta</taxon>
    </lineage>
</organism>
<dbReference type="PROSITE" id="PS50297">
    <property type="entry name" value="ANK_REP_REGION"/>
    <property type="match status" value="2"/>
</dbReference>
<dbReference type="InterPro" id="IPR056015">
    <property type="entry name" value="DUF7593"/>
</dbReference>
<sequence length="1616" mass="182287">MDAQNAVEPASTKPPGDTSLKPSGSDVDQHPTLGPNKTLDLDSVPLLPRDPRPANSRDSPVGQGDDGQDGNSDTETIVLPGKDGYSPSKVRKIKNEDAGEDGDRAASPTQRKALTDHKLDRDVDRRDRDRDLDREPGDRPDKVSMPALGNGTHGGKKKTLLDRPDLPHSKDASSGLSSAPASPPPQHHRRHSPASDSDSDHIRGTSSKASTTERARDPDKVVPHKRKPPKVESEDEIESRKIRRQRMFGSGLSASRSNSNRDPRPNLSKLHTENHSSSNNHTAPRNRSTSPVRVHRRSVSTQHSTHSGNGLAPKKKRVPAPLQSTEYHSDESSASASSHPRSSKVRQLATPATAESMISPAKMAPHKKHLDAHGQTFLARACAKGDYPLAKQRLQERPEDINHADYAGNTPLQIAALNGHEEIVKLLLDAGCNVDCVNNEKETPLMDAVENDHLEVVKLLLAAGVNPRKANAYGEEPIDKIDDDNEDAQEMREVLKEARQRFGQRRRTSEEHHAQDHTDGVSSHDQESPRRSPGPSGYLDAGSRRAGTVRATKTSNHLLYMPMDDKTLRQAAARGDEETVMRILQVRESFDDPESMVNAAKAGHEMVLQLLLALGGANPDPKPVRGMDEEYSTPMLAAIGQNESLKVVKLLLAQNDFDPTRRFKGETYYEIARRRKGPNCEDEEAILKKAYDEYKGKHKDTAKTKPASRRDDPQKELTSNAHKRKALSPARESKKTNIGKSSSTSTKEKRRSHSFAQDEQMSPKRAAGRPKKDIPTIAVSDRETSPVGSKQAAKARRTESEVAASSEGETASKPRRKLVSRKELNGDREKQQQRRTSLASNASSLKEPSSPRETRRDEALDKVPQKATDKLHERTKVLKRDESRDRLSVSGEHTGKRQRVSASPTRFGSSDKEGSDAPAKKRRLDVEGKEKRRKPSVSPDGRSLKLVTSQTAPASTLASSMKASHKPRDEAERKIGAKLKKSDTDVVSKEASKSATSDKSIHVKGEDTDVQMRDVDRSGDTAEARTHPDKENDHGRPSPVGGTLQEAMKKAQERKREYEQETKRKEEEKIRKRREEKERERRLKEEEENRQRLEEEKRQREEEELRKRKEEEERKAKEEEERKKLQEEVERRQREEDERRKRLEEERKRKEDEERRLQEEEARLIRAEEERKKRLEEEKLEKLRREEAEKRKQLEDEQKKREEAERLQRQQVEREAAEEAARLKEEEDRKAREEAERKHREEMERRRAAREAERLAELHRIHMEQERLIMEQERLRLSKLPPVLRWLDESPNPKMVEVAKKFSLMQGVRYDCIRPESTGTADGREQWVLNTHVALLLGEKDLTLSRYTAWQHVPVSDLAKQVLWRHEGDRYTLTNPSLYDLGRQIVGYYGEDPEHMGYREIEKLKSDAWTRFAALDMFFVKVTDLMFIVPTIPHLRSVPLGVEYRELPQHESQLRTWAPLQKWRSDPDASRYQGFAPRTKYYLNGSLIREDLPGSSTTSHSPFPEKRVPRKGLQAVSPTDPDFYRLSREQGLARLAGGATSPSLPNGLQSSPASAVSKNGLTQSSSGPASPTSTYRALAVNGDTGQHPLSPSSNNGAAQARLLVNGVNGTSDSNGH</sequence>
<feature type="compositionally biased region" description="Basic and acidic residues" evidence="2">
    <location>
        <begin position="1047"/>
        <end position="1159"/>
    </location>
</feature>
<feature type="region of interest" description="Disordered" evidence="2">
    <location>
        <begin position="499"/>
        <end position="551"/>
    </location>
</feature>
<evidence type="ECO:0000256" key="2">
    <source>
        <dbReference type="SAM" id="MobiDB-lite"/>
    </source>
</evidence>
<feature type="compositionally biased region" description="Basic and acidic residues" evidence="2">
    <location>
        <begin position="93"/>
        <end position="104"/>
    </location>
</feature>
<dbReference type="OrthoDB" id="194358at2759"/>
<feature type="compositionally biased region" description="Polar residues" evidence="2">
    <location>
        <begin position="1540"/>
        <end position="1575"/>
    </location>
</feature>